<protein>
    <recommendedName>
        <fullName evidence="3">Helix-turn-helix domain-containing protein</fullName>
    </recommendedName>
</protein>
<evidence type="ECO:0000313" key="1">
    <source>
        <dbReference type="EMBL" id="MDX8153654.1"/>
    </source>
</evidence>
<sequence>MRECLRPATYAEIAAAIGVSETTAHRWAVAPVTPSTRQPRRVLMCARCAGPGSRVYVRCRLCRSVLRHAASARRITALIADGTEPRAAALRRADRGLGEIKVELLLRQMRATGVLPAGRTGPRDLAHPTIVRALVEGRRPNTDGTTAAQREAATMAAGCILAARD</sequence>
<dbReference type="RefSeq" id="WP_319955804.1">
    <property type="nucleotide sequence ID" value="NZ_JAXAVX010000017.1"/>
</dbReference>
<evidence type="ECO:0000313" key="2">
    <source>
        <dbReference type="Proteomes" id="UP001277761"/>
    </source>
</evidence>
<keyword evidence="2" id="KW-1185">Reference proteome</keyword>
<comment type="caution">
    <text evidence="1">The sequence shown here is derived from an EMBL/GenBank/DDBJ whole genome shotgun (WGS) entry which is preliminary data.</text>
</comment>
<organism evidence="1 2">
    <name type="scientific">Patulibacter brassicae</name>
    <dbReference type="NCBI Taxonomy" id="1705717"/>
    <lineage>
        <taxon>Bacteria</taxon>
        <taxon>Bacillati</taxon>
        <taxon>Actinomycetota</taxon>
        <taxon>Thermoleophilia</taxon>
        <taxon>Solirubrobacterales</taxon>
        <taxon>Patulibacteraceae</taxon>
        <taxon>Patulibacter</taxon>
    </lineage>
</organism>
<dbReference type="EMBL" id="JAXAVX010000017">
    <property type="protein sequence ID" value="MDX8153654.1"/>
    <property type="molecule type" value="Genomic_DNA"/>
</dbReference>
<evidence type="ECO:0008006" key="3">
    <source>
        <dbReference type="Google" id="ProtNLM"/>
    </source>
</evidence>
<proteinExistence type="predicted"/>
<gene>
    <name evidence="1" type="ORF">SK069_18805</name>
</gene>
<name>A0ABU4VP62_9ACTN</name>
<dbReference type="Proteomes" id="UP001277761">
    <property type="component" value="Unassembled WGS sequence"/>
</dbReference>
<accession>A0ABU4VP62</accession>
<reference evidence="1 2" key="1">
    <citation type="submission" date="2023-11" db="EMBL/GenBank/DDBJ databases">
        <authorList>
            <person name="Xu M."/>
            <person name="Jiang T."/>
        </authorList>
    </citation>
    <scope>NUCLEOTIDE SEQUENCE [LARGE SCALE GENOMIC DNA]</scope>
    <source>
        <strain evidence="1 2">SD</strain>
    </source>
</reference>